<organism evidence="2">
    <name type="scientific">Brassica cretica</name>
    <name type="common">Mustard</name>
    <dbReference type="NCBI Taxonomy" id="69181"/>
    <lineage>
        <taxon>Eukaryota</taxon>
        <taxon>Viridiplantae</taxon>
        <taxon>Streptophyta</taxon>
        <taxon>Embryophyta</taxon>
        <taxon>Tracheophyta</taxon>
        <taxon>Spermatophyta</taxon>
        <taxon>Magnoliopsida</taxon>
        <taxon>eudicotyledons</taxon>
        <taxon>Gunneridae</taxon>
        <taxon>Pentapetalae</taxon>
        <taxon>rosids</taxon>
        <taxon>malvids</taxon>
        <taxon>Brassicales</taxon>
        <taxon>Brassicaceae</taxon>
        <taxon>Brassiceae</taxon>
        <taxon>Brassica</taxon>
    </lineage>
</organism>
<accession>A0A8S9M5S5</accession>
<dbReference type="EMBL" id="QGKY02000089">
    <property type="protein sequence ID" value="KAF2613379.1"/>
    <property type="molecule type" value="Genomic_DNA"/>
</dbReference>
<protein>
    <submittedName>
        <fullName evidence="2">Uncharacterized protein</fullName>
    </submittedName>
</protein>
<evidence type="ECO:0000313" key="2">
    <source>
        <dbReference type="EMBL" id="KAF2613379.1"/>
    </source>
</evidence>
<gene>
    <name evidence="2" type="ORF">F2Q70_00008793</name>
</gene>
<dbReference type="AlphaFoldDB" id="A0A8S9M5S5"/>
<proteinExistence type="predicted"/>
<feature type="region of interest" description="Disordered" evidence="1">
    <location>
        <begin position="22"/>
        <end position="51"/>
    </location>
</feature>
<reference evidence="2" key="1">
    <citation type="submission" date="2019-12" db="EMBL/GenBank/DDBJ databases">
        <title>Genome sequencing and annotation of Brassica cretica.</title>
        <authorList>
            <person name="Studholme D.J."/>
            <person name="Sarris P.F."/>
        </authorList>
    </citation>
    <scope>NUCLEOTIDE SEQUENCE</scope>
    <source>
        <strain evidence="2">PFS-102/07</strain>
        <tissue evidence="2">Leaf</tissue>
    </source>
</reference>
<sequence length="302" mass="33990">MEVSTSLSVAVMACAEEPLKKRRRYKRQSPNSNLSLSATLEHPSSPPQKVLNDPEQDLFEIEFLAYLLQRDVCLSLLSSTGSNMVCMEMDLITCVKRLVVDLVPRYVMYCPSAISDAVQSVIDMHNFSLEALERGEDADEHYRQGLGISVVFRNVLTFFVLSFAEKDILEIVDIRDLKFRVIALLKVLFSFPKIQLPPVLDSNEPDLDESSNITEATSKNAEGLSGIQEASHSLKSCLLGMVLRKSPSIGRWAFVKYQSICSFPFFMDTSIDIPSLEEIFEHVGKHVNLEDCRMESDEDDHG</sequence>
<name>A0A8S9M5S5_BRACR</name>
<evidence type="ECO:0000256" key="1">
    <source>
        <dbReference type="SAM" id="MobiDB-lite"/>
    </source>
</evidence>
<feature type="compositionally biased region" description="Polar residues" evidence="1">
    <location>
        <begin position="28"/>
        <end position="38"/>
    </location>
</feature>
<comment type="caution">
    <text evidence="2">The sequence shown here is derived from an EMBL/GenBank/DDBJ whole genome shotgun (WGS) entry which is preliminary data.</text>
</comment>